<dbReference type="PANTHER" id="PTHR10161">
    <property type="entry name" value="TARTRATE-RESISTANT ACID PHOSPHATASE TYPE 5"/>
    <property type="match status" value="1"/>
</dbReference>
<dbReference type="RefSeq" id="XP_006811313.1">
    <property type="nucleotide sequence ID" value="XM_006811250.1"/>
</dbReference>
<accession>A0ABM0LU72</accession>
<dbReference type="Proteomes" id="UP000694865">
    <property type="component" value="Unplaced"/>
</dbReference>
<feature type="chain" id="PRO_5045784092" description="Tartrate-resistant acid phosphatase type 5" evidence="7">
    <location>
        <begin position="22"/>
        <end position="329"/>
    </location>
</feature>
<evidence type="ECO:0000256" key="6">
    <source>
        <dbReference type="PIRNR" id="PIRNR000898"/>
    </source>
</evidence>
<dbReference type="InterPro" id="IPR029052">
    <property type="entry name" value="Metallo-depent_PP-like"/>
</dbReference>
<evidence type="ECO:0000256" key="1">
    <source>
        <dbReference type="ARBA" id="ARBA00000032"/>
    </source>
</evidence>
<comment type="catalytic activity">
    <reaction evidence="1 6">
        <text>a phosphate monoester + H2O = an alcohol + phosphate</text>
        <dbReference type="Rhea" id="RHEA:15017"/>
        <dbReference type="ChEBI" id="CHEBI:15377"/>
        <dbReference type="ChEBI" id="CHEBI:30879"/>
        <dbReference type="ChEBI" id="CHEBI:43474"/>
        <dbReference type="ChEBI" id="CHEBI:67140"/>
        <dbReference type="EC" id="3.1.3.2"/>
    </reaction>
</comment>
<keyword evidence="6" id="KW-0408">Iron</keyword>
<evidence type="ECO:0000256" key="2">
    <source>
        <dbReference type="ARBA" id="ARBA00012646"/>
    </source>
</evidence>
<dbReference type="CDD" id="cd07378">
    <property type="entry name" value="MPP_ACP5"/>
    <property type="match status" value="1"/>
</dbReference>
<dbReference type="GeneID" id="102809351"/>
<keyword evidence="9" id="KW-1185">Reference proteome</keyword>
<evidence type="ECO:0000313" key="9">
    <source>
        <dbReference type="Proteomes" id="UP000694865"/>
    </source>
</evidence>
<evidence type="ECO:0000313" key="10">
    <source>
        <dbReference type="RefSeq" id="XP_006811313.1"/>
    </source>
</evidence>
<dbReference type="EC" id="3.1.3.2" evidence="2 6"/>
<evidence type="ECO:0000256" key="3">
    <source>
        <dbReference type="ARBA" id="ARBA00015822"/>
    </source>
</evidence>
<dbReference type="InterPro" id="IPR051558">
    <property type="entry name" value="Metallophosphoesterase_PAP"/>
</dbReference>
<feature type="signal peptide" evidence="7">
    <location>
        <begin position="1"/>
        <end position="21"/>
    </location>
</feature>
<sequence length="329" mass="37151">MVYINSLIGFTVFLLVCKTRAFIPNQNAVRFTALGDWGGKATHPYTTVVEVAVAKAMGNVADMYQSQFTLALGDNFYEDGVLSVDDPRFQETFENVFTAKSLYNPWYVVAGNHDYNGNVQAQVEYTNRSKRWEFPSYYYNKRYNIPGSNATILFVMIDTIILCGNTQDDIPGAELSGPDDPVRAEEQWQWIEATLKKSTDDYVIVAGHFPVWSIAEHGPTPLLVNRLKPMLEKYRTTAYFSGHDHNLQYLKEDNSTVEYFVIGSAHVVDPSIEHKNSVPPGSLKFHYADTNSLGGFAYIEVSSTNATFTFVDAMSAKDIYQRVLYPRTK</sequence>
<keyword evidence="5 6" id="KW-0378">Hydrolase</keyword>
<dbReference type="InterPro" id="IPR024927">
    <property type="entry name" value="Acid_PPase"/>
</dbReference>
<protein>
    <recommendedName>
        <fullName evidence="3 6">Tartrate-resistant acid phosphatase type 5</fullName>
        <ecNumber evidence="2 6">3.1.3.2</ecNumber>
    </recommendedName>
</protein>
<dbReference type="PANTHER" id="PTHR10161:SF14">
    <property type="entry name" value="TARTRATE-RESISTANT ACID PHOSPHATASE TYPE 5"/>
    <property type="match status" value="1"/>
</dbReference>
<reference evidence="10" key="1">
    <citation type="submission" date="2025-08" db="UniProtKB">
        <authorList>
            <consortium name="RefSeq"/>
        </authorList>
    </citation>
    <scope>IDENTIFICATION</scope>
    <source>
        <tissue evidence="10">Testes</tissue>
    </source>
</reference>
<dbReference type="Pfam" id="PF00149">
    <property type="entry name" value="Metallophos"/>
    <property type="match status" value="1"/>
</dbReference>
<name>A0ABM0LU72_SACKO</name>
<dbReference type="PIRSF" id="PIRSF000898">
    <property type="entry name" value="Acid_Ptase_5"/>
    <property type="match status" value="1"/>
</dbReference>
<dbReference type="Gene3D" id="3.60.21.10">
    <property type="match status" value="1"/>
</dbReference>
<evidence type="ECO:0000256" key="7">
    <source>
        <dbReference type="SAM" id="SignalP"/>
    </source>
</evidence>
<evidence type="ECO:0000259" key="8">
    <source>
        <dbReference type="Pfam" id="PF00149"/>
    </source>
</evidence>
<dbReference type="InterPro" id="IPR004843">
    <property type="entry name" value="Calcineurin-like_PHP"/>
</dbReference>
<dbReference type="SUPFAM" id="SSF56300">
    <property type="entry name" value="Metallo-dependent phosphatases"/>
    <property type="match status" value="1"/>
</dbReference>
<organism evidence="9 10">
    <name type="scientific">Saccoglossus kowalevskii</name>
    <name type="common">Acorn worm</name>
    <dbReference type="NCBI Taxonomy" id="10224"/>
    <lineage>
        <taxon>Eukaryota</taxon>
        <taxon>Metazoa</taxon>
        <taxon>Hemichordata</taxon>
        <taxon>Enteropneusta</taxon>
        <taxon>Harrimaniidae</taxon>
        <taxon>Saccoglossus</taxon>
    </lineage>
</organism>
<keyword evidence="4 7" id="KW-0732">Signal</keyword>
<gene>
    <name evidence="10" type="primary">LOC102809351</name>
</gene>
<evidence type="ECO:0000256" key="4">
    <source>
        <dbReference type="ARBA" id="ARBA00022729"/>
    </source>
</evidence>
<feature type="domain" description="Calcineurin-like phosphoesterase" evidence="8">
    <location>
        <begin position="30"/>
        <end position="246"/>
    </location>
</feature>
<proteinExistence type="predicted"/>
<evidence type="ECO:0000256" key="5">
    <source>
        <dbReference type="ARBA" id="ARBA00022801"/>
    </source>
</evidence>